<feature type="compositionally biased region" description="Basic residues" evidence="1">
    <location>
        <begin position="127"/>
        <end position="137"/>
    </location>
</feature>
<evidence type="ECO:0000256" key="1">
    <source>
        <dbReference type="SAM" id="MobiDB-lite"/>
    </source>
</evidence>
<organism evidence="2 3">
    <name type="scientific">Hypsibius exemplaris</name>
    <name type="common">Freshwater tardigrade</name>
    <dbReference type="NCBI Taxonomy" id="2072580"/>
    <lineage>
        <taxon>Eukaryota</taxon>
        <taxon>Metazoa</taxon>
        <taxon>Ecdysozoa</taxon>
        <taxon>Tardigrada</taxon>
        <taxon>Eutardigrada</taxon>
        <taxon>Parachela</taxon>
        <taxon>Hypsibioidea</taxon>
        <taxon>Hypsibiidae</taxon>
        <taxon>Hypsibius</taxon>
    </lineage>
</organism>
<feature type="compositionally biased region" description="Basic and acidic residues" evidence="1">
    <location>
        <begin position="175"/>
        <end position="186"/>
    </location>
</feature>
<feature type="compositionally biased region" description="Polar residues" evidence="1">
    <location>
        <begin position="743"/>
        <end position="752"/>
    </location>
</feature>
<keyword evidence="3" id="KW-1185">Reference proteome</keyword>
<reference evidence="3" key="1">
    <citation type="submission" date="2017-01" db="EMBL/GenBank/DDBJ databases">
        <title>Comparative genomics of anhydrobiosis in the tardigrade Hypsibius dujardini.</title>
        <authorList>
            <person name="Yoshida Y."/>
            <person name="Koutsovoulos G."/>
            <person name="Laetsch D."/>
            <person name="Stevens L."/>
            <person name="Kumar S."/>
            <person name="Horikawa D."/>
            <person name="Ishino K."/>
            <person name="Komine S."/>
            <person name="Tomita M."/>
            <person name="Blaxter M."/>
            <person name="Arakawa K."/>
        </authorList>
    </citation>
    <scope>NUCLEOTIDE SEQUENCE [LARGE SCALE GENOMIC DNA]</scope>
    <source>
        <strain evidence="3">Z151</strain>
    </source>
</reference>
<feature type="compositionally biased region" description="Polar residues" evidence="1">
    <location>
        <begin position="648"/>
        <end position="658"/>
    </location>
</feature>
<evidence type="ECO:0000313" key="2">
    <source>
        <dbReference type="EMBL" id="OWA50302.1"/>
    </source>
</evidence>
<dbReference type="AlphaFoldDB" id="A0A9X6RJU8"/>
<gene>
    <name evidence="2" type="ORF">BV898_14824</name>
</gene>
<proteinExistence type="predicted"/>
<feature type="region of interest" description="Disordered" evidence="1">
    <location>
        <begin position="674"/>
        <end position="752"/>
    </location>
</feature>
<feature type="region of interest" description="Disordered" evidence="1">
    <location>
        <begin position="175"/>
        <end position="237"/>
    </location>
</feature>
<feature type="compositionally biased region" description="Low complexity" evidence="1">
    <location>
        <begin position="105"/>
        <end position="114"/>
    </location>
</feature>
<dbReference type="OrthoDB" id="10685867at2759"/>
<dbReference type="EMBL" id="MTYJ01000187">
    <property type="protein sequence ID" value="OWA50302.1"/>
    <property type="molecule type" value="Genomic_DNA"/>
</dbReference>
<accession>A0A9X6RJU8</accession>
<feature type="compositionally biased region" description="Low complexity" evidence="1">
    <location>
        <begin position="217"/>
        <end position="233"/>
    </location>
</feature>
<protein>
    <submittedName>
        <fullName evidence="2">Uncharacterized protein</fullName>
    </submittedName>
</protein>
<feature type="compositionally biased region" description="Polar residues" evidence="1">
    <location>
        <begin position="695"/>
        <end position="711"/>
    </location>
</feature>
<feature type="compositionally biased region" description="Basic and acidic residues" evidence="1">
    <location>
        <begin position="723"/>
        <end position="741"/>
    </location>
</feature>
<name>A0A9X6RJU8_HYPEX</name>
<comment type="caution">
    <text evidence="2">The sequence shown here is derived from an EMBL/GenBank/DDBJ whole genome shotgun (WGS) entry which is preliminary data.</text>
</comment>
<dbReference type="Proteomes" id="UP000192578">
    <property type="component" value="Unassembled WGS sequence"/>
</dbReference>
<sequence length="920" mass="100585">MEAYDKHLNKLKVPDVALVEPHPDSGFVDSTLSSIIATEKSSTADVTVKDDSIRVAHPRQGEFVEERVQTVIHHSSTSSGGEQQHHHHHDYYEPNTPDLTRKEAIISSESSASSGDEHEVDLESGERKKKSKVKKVKSKLVSGLKKIFGKKEHHDEDSHHHEVELMEEQHHHHMTHVSDDGLAGDHKHPRPHIKLVSSASPADAVPNYVKLERQTVTTSSDTSSPGGPSSRSPSSRDENIQAKLTAAFTMDGQNVARDRTDSFTRNRYEVQTSDLADLAHGPMDLGRLADIQDHSKKSHPAVDFPESSNIGIFGSEKYSNPVAVSANPADIPILHTHGMGEFSQLRRESIDRTLTKRPSIDISSPFESLPVRPEAGHVKRSSEEWDLSPSGVGQPNEPKLILKDVEEHGKAFSEKFLITKRPSVDLTPHFENVAVRPEAGHLIRSSEEWDLSPATLGRLNEPKLILEDVQRHGQAFSEKFQKVGGHRNSLTGMNSLPAVEPVHFHALEEDDRLPHSAPLPAVPPIPIVEKIHDPGYERRLSIAREKWSLPVEDRANALVSEVMAVSGAPPTGQVDHFVREKRSSPVVSERLIREDKSVAALSDFERGGPAEQTFERVSSDDSFTKKAGLDAALSAPASHISPPHIDLSSKSESVSNTITEVPRRERLDVVAEIERHTGKGFTQSQTTAESRKPTESTQGLSSESHVSNVSLPTALGSSIDMLSDSHEVNHTSTERLRRDNYTSDDPITDTGNSEVVVDVPATAQRGVLNTVVESVAGAVGSVIGIFQAKTAEANATEEDEYLPFEVKEHSVDSNKDAGEGSEEPKSFVDTVIDNVITLLTGKEQSEPAVVVEETLETKPKAPPVLLPITGEFVAFYPTDTVENLSTTSVSRSHSIQQTVAGTTLKTATTTSHPALQPHLQ</sequence>
<feature type="region of interest" description="Disordered" evidence="1">
    <location>
        <begin position="74"/>
        <end position="137"/>
    </location>
</feature>
<evidence type="ECO:0000313" key="3">
    <source>
        <dbReference type="Proteomes" id="UP000192578"/>
    </source>
</evidence>
<feature type="region of interest" description="Disordered" evidence="1">
    <location>
        <begin position="636"/>
        <end position="658"/>
    </location>
</feature>